<reference evidence="2" key="1">
    <citation type="journal article" date="2019" name="Int. J. Syst. Evol. Microbiol.">
        <title>The Global Catalogue of Microorganisms (GCM) 10K type strain sequencing project: providing services to taxonomists for standard genome sequencing and annotation.</title>
        <authorList>
            <consortium name="The Broad Institute Genomics Platform"/>
            <consortium name="The Broad Institute Genome Sequencing Center for Infectious Disease"/>
            <person name="Wu L."/>
            <person name="Ma J."/>
        </authorList>
    </citation>
    <scope>NUCLEOTIDE SEQUENCE [LARGE SCALE GENOMIC DNA]</scope>
    <source>
        <strain evidence="2">JCM 17841</strain>
    </source>
</reference>
<evidence type="ECO:0000313" key="2">
    <source>
        <dbReference type="Proteomes" id="UP001501243"/>
    </source>
</evidence>
<gene>
    <name evidence="1" type="ORF">GCM10023172_25110</name>
</gene>
<comment type="caution">
    <text evidence="1">The sequence shown here is derived from an EMBL/GenBank/DDBJ whole genome shotgun (WGS) entry which is preliminary data.</text>
</comment>
<dbReference type="Proteomes" id="UP001501243">
    <property type="component" value="Unassembled WGS sequence"/>
</dbReference>
<proteinExistence type="predicted"/>
<dbReference type="EMBL" id="BAABGQ010000006">
    <property type="protein sequence ID" value="GAA4502163.1"/>
    <property type="molecule type" value="Genomic_DNA"/>
</dbReference>
<evidence type="ECO:0000313" key="1">
    <source>
        <dbReference type="EMBL" id="GAA4502163.1"/>
    </source>
</evidence>
<organism evidence="1 2">
    <name type="scientific">Hymenobacter ginsengisoli</name>
    <dbReference type="NCBI Taxonomy" id="1051626"/>
    <lineage>
        <taxon>Bacteria</taxon>
        <taxon>Pseudomonadati</taxon>
        <taxon>Bacteroidota</taxon>
        <taxon>Cytophagia</taxon>
        <taxon>Cytophagales</taxon>
        <taxon>Hymenobacteraceae</taxon>
        <taxon>Hymenobacter</taxon>
    </lineage>
</organism>
<protein>
    <submittedName>
        <fullName evidence="1">Uncharacterized protein</fullName>
    </submittedName>
</protein>
<name>A0ABP8QFG8_9BACT</name>
<dbReference type="RefSeq" id="WP_208130079.1">
    <property type="nucleotide sequence ID" value="NZ_BAABGQ010000006.1"/>
</dbReference>
<sequence length="166" mass="17879">MNVFKKLFARFSAAPAVPAAAPPPNWLEVDGQFVDLNGLAPEQLAALAADLQVRRQQREAELASYLHGLAAERERLLASADVSLWVLTLKLMFGEAMGRRVAIQDIGPGMQLQHLMLSFGEPTQVLAEGGGLVLLYGAPPAISYFEIEGDTIVKAAIGWRPALPFG</sequence>
<accession>A0ABP8QFG8</accession>
<keyword evidence="2" id="KW-1185">Reference proteome</keyword>